<dbReference type="Proteomes" id="UP000071561">
    <property type="component" value="Chromosome"/>
</dbReference>
<proteinExistence type="predicted"/>
<accession>A0A127VHZ9</accession>
<organism evidence="1 2">
    <name type="scientific">Pedobacter cryoconitis</name>
    <dbReference type="NCBI Taxonomy" id="188932"/>
    <lineage>
        <taxon>Bacteria</taxon>
        <taxon>Pseudomonadati</taxon>
        <taxon>Bacteroidota</taxon>
        <taxon>Sphingobacteriia</taxon>
        <taxon>Sphingobacteriales</taxon>
        <taxon>Sphingobacteriaceae</taxon>
        <taxon>Pedobacter</taxon>
    </lineage>
</organism>
<dbReference type="KEGG" id="pcm:AY601_4105"/>
<name>A0A127VHZ9_9SPHI</name>
<protein>
    <submittedName>
        <fullName evidence="1">Uncharacterized protein</fullName>
    </submittedName>
</protein>
<dbReference type="PATRIC" id="fig|188932.3.peg.4261"/>
<keyword evidence="2" id="KW-1185">Reference proteome</keyword>
<sequence length="282" mass="32414">MKEIQLKGYSQSISVAGEIISSPSIACMELIEAFKSPKILDLPSYEIGNKLNDALTKAYYHTGFKRPKTEEFLQLQIYLADFLNSEKQYQAVSIDEISIAIKRGSDGQYGDFMGIAPKSVTGWIRAYLLSENRKDAKVIQQHIEEQSKQPKPEPTPQEQWDNFVVRLRLLYSNYLAGIPIQPVEATFYFKILRRSRVINFDEEQRNNLKSKAFIEIRKEANPERATSKDERRRMTAAFEVLTANASEDPQVISRAMALGLIEWFKDLKEFGRTIDQAVNEEF</sequence>
<reference evidence="1 2" key="1">
    <citation type="submission" date="2016-03" db="EMBL/GenBank/DDBJ databases">
        <title>Complete genome sequence of Pedobacter cryoconitis PAMC 27485.</title>
        <authorList>
            <person name="Lee J."/>
            <person name="Kim O.-S."/>
        </authorList>
    </citation>
    <scope>NUCLEOTIDE SEQUENCE [LARGE SCALE GENOMIC DNA]</scope>
    <source>
        <strain evidence="1 2">PAMC 27485</strain>
    </source>
</reference>
<dbReference type="AlphaFoldDB" id="A0A127VHZ9"/>
<dbReference type="EMBL" id="CP014504">
    <property type="protein sequence ID" value="AMQ00956.1"/>
    <property type="molecule type" value="Genomic_DNA"/>
</dbReference>
<gene>
    <name evidence="1" type="ORF">AY601_4105</name>
</gene>
<evidence type="ECO:0000313" key="2">
    <source>
        <dbReference type="Proteomes" id="UP000071561"/>
    </source>
</evidence>
<evidence type="ECO:0000313" key="1">
    <source>
        <dbReference type="EMBL" id="AMQ00956.1"/>
    </source>
</evidence>